<gene>
    <name evidence="1" type="ORF">CLV63_11281</name>
</gene>
<proteinExistence type="predicted"/>
<evidence type="ECO:0000313" key="1">
    <source>
        <dbReference type="EMBL" id="PSK96199.1"/>
    </source>
</evidence>
<name>A0A2P8DG76_9ACTN</name>
<dbReference type="AlphaFoldDB" id="A0A2P8DG76"/>
<evidence type="ECO:0008006" key="3">
    <source>
        <dbReference type="Google" id="ProtNLM"/>
    </source>
</evidence>
<dbReference type="Proteomes" id="UP000240542">
    <property type="component" value="Unassembled WGS sequence"/>
</dbReference>
<sequence>MLSLSFTHGALSQSVENAQSLWQVDLADEGQMRILSVSAREITTPVLRWLVAPPTVLELPLTGTATVRADDVAAIRRACQLFEMLDHEFGGGHARIAAVQYLHSEVRPLLAGRYTTEVGRELFAATAHFSFKVGAMAYDAGLHGLARRYFVQSLNFAHLASDTALAGKALALMSHQANFLGDYRSAVDFARSAKAGTRSAVTPGVYAMYSAMEARGLASLGEERQCTAALAEMEGGFAKRHAEEPAWLGYFDEAEVHDEFAHCFHDLGHAQLAVEHARTASTLTRQEYRRSRTFAGLILAGAHLLDQNAADVEHACALAEQTLSEAGPLRSARVHSYIRRFDDRLAPYAATVAVQRFRAESLNRLGRAGTA</sequence>
<keyword evidence="2" id="KW-1185">Reference proteome</keyword>
<accession>A0A2P8DG76</accession>
<protein>
    <recommendedName>
        <fullName evidence="3">Transcriptional regulator</fullName>
    </recommendedName>
</protein>
<reference evidence="1 2" key="1">
    <citation type="submission" date="2018-03" db="EMBL/GenBank/DDBJ databases">
        <title>Genomic Encyclopedia of Archaeal and Bacterial Type Strains, Phase II (KMG-II): from individual species to whole genera.</title>
        <authorList>
            <person name="Goeker M."/>
        </authorList>
    </citation>
    <scope>NUCLEOTIDE SEQUENCE [LARGE SCALE GENOMIC DNA]</scope>
    <source>
        <strain evidence="1 2">DSM 45312</strain>
    </source>
</reference>
<evidence type="ECO:0000313" key="2">
    <source>
        <dbReference type="Proteomes" id="UP000240542"/>
    </source>
</evidence>
<comment type="caution">
    <text evidence="1">The sequence shown here is derived from an EMBL/GenBank/DDBJ whole genome shotgun (WGS) entry which is preliminary data.</text>
</comment>
<dbReference type="EMBL" id="PYGA01000012">
    <property type="protein sequence ID" value="PSK96199.1"/>
    <property type="molecule type" value="Genomic_DNA"/>
</dbReference>
<organism evidence="1 2">
    <name type="scientific">Murinocardiopsis flavida</name>
    <dbReference type="NCBI Taxonomy" id="645275"/>
    <lineage>
        <taxon>Bacteria</taxon>
        <taxon>Bacillati</taxon>
        <taxon>Actinomycetota</taxon>
        <taxon>Actinomycetes</taxon>
        <taxon>Streptosporangiales</taxon>
        <taxon>Nocardiopsidaceae</taxon>
        <taxon>Murinocardiopsis</taxon>
    </lineage>
</organism>